<proteinExistence type="predicted"/>
<reference evidence="3 4" key="2">
    <citation type="submission" date="2016-08" db="EMBL/GenBank/DDBJ databases">
        <title>Pervasive Adenine N6-methylation of Active Genes in Fungi.</title>
        <authorList>
            <consortium name="DOE Joint Genome Institute"/>
            <person name="Mondo S.J."/>
            <person name="Dannebaum R.O."/>
            <person name="Kuo R.C."/>
            <person name="Labutti K."/>
            <person name="Haridas S."/>
            <person name="Kuo A."/>
            <person name="Salamov A."/>
            <person name="Ahrendt S.R."/>
            <person name="Lipzen A."/>
            <person name="Sullivan W."/>
            <person name="Andreopoulos W.B."/>
            <person name="Clum A."/>
            <person name="Lindquist E."/>
            <person name="Daum C."/>
            <person name="Ramamoorthy G.K."/>
            <person name="Gryganskyi A."/>
            <person name="Culley D."/>
            <person name="Magnuson J.K."/>
            <person name="James T.Y."/>
            <person name="O'Malley M.A."/>
            <person name="Stajich J.E."/>
            <person name="Spatafora J.W."/>
            <person name="Visel A."/>
            <person name="Grigoriev I.V."/>
        </authorList>
    </citation>
    <scope>NUCLEOTIDE SEQUENCE [LARGE SCALE GENOMIC DNA]</scope>
    <source>
        <strain evidence="3 4">S4</strain>
    </source>
</reference>
<organism evidence="3 4">
    <name type="scientific">Anaeromyces robustus</name>
    <dbReference type="NCBI Taxonomy" id="1754192"/>
    <lineage>
        <taxon>Eukaryota</taxon>
        <taxon>Fungi</taxon>
        <taxon>Fungi incertae sedis</taxon>
        <taxon>Chytridiomycota</taxon>
        <taxon>Chytridiomycota incertae sedis</taxon>
        <taxon>Neocallimastigomycetes</taxon>
        <taxon>Neocallimastigales</taxon>
        <taxon>Neocallimastigaceae</taxon>
        <taxon>Anaeromyces</taxon>
    </lineage>
</organism>
<feature type="transmembrane region" description="Helical" evidence="2">
    <location>
        <begin position="409"/>
        <end position="428"/>
    </location>
</feature>
<dbReference type="EMBL" id="MCFG01000007">
    <property type="protein sequence ID" value="ORX87594.1"/>
    <property type="molecule type" value="Genomic_DNA"/>
</dbReference>
<name>A0A1Y1XQJ2_9FUNG</name>
<evidence type="ECO:0000313" key="3">
    <source>
        <dbReference type="EMBL" id="ORX87594.1"/>
    </source>
</evidence>
<dbReference type="STRING" id="1754192.A0A1Y1XQJ2"/>
<gene>
    <name evidence="3" type="ORF">BCR32DRAFT_264183</name>
</gene>
<dbReference type="AlphaFoldDB" id="A0A1Y1XQJ2"/>
<feature type="compositionally biased region" description="Basic residues" evidence="1">
    <location>
        <begin position="306"/>
        <end position="316"/>
    </location>
</feature>
<keyword evidence="2" id="KW-0472">Membrane</keyword>
<keyword evidence="2" id="KW-1133">Transmembrane helix</keyword>
<evidence type="ECO:0000256" key="2">
    <source>
        <dbReference type="SAM" id="Phobius"/>
    </source>
</evidence>
<evidence type="ECO:0000313" key="4">
    <source>
        <dbReference type="Proteomes" id="UP000193944"/>
    </source>
</evidence>
<keyword evidence="2" id="KW-0812">Transmembrane</keyword>
<accession>A0A1Y1XQJ2</accession>
<sequence>MEQLDLLNVNDLYSSQEKLSNDLQNLNNLLNFFDKTDKKDNESVKNISTVLSPAEESYLENIIDNKVDAIIHSAKYNIKLKNSLHKLVDAFRIFDTSIRNRNMNYNIQTQTPPRSPLLTDEEIQTDLDDNEVIVLETINNNKNDSLIIIDNNTNNSINNNNKYKNSNEGENDIDKIKMKSDESISNLKEIKRIRQKFIKLVKEQQRREKEKLLNNEIKNDKDKENDDNDKNENKNENEEVKQVPVSNLTEAIKSNYKNDIDENGKDSFNIKENNSIFVNEKVINNTNNEIDNSQDNFKISKPINIKNRKNYKRRNKNNNTGESDLSNKKLKDTFTNPMLLSPAVSSFSPSPSPSQGIYLGKSNTQQTVLSTKIQSIFSKQNTSTKDAECQTDSYKVVIRGEDYFIPPGYFGHYAVVPLWTIWVIGYYYKKKTKPKSMWRFLALKTPSLLAKSRAQNGMKAISKVEQIN</sequence>
<evidence type="ECO:0000256" key="1">
    <source>
        <dbReference type="SAM" id="MobiDB-lite"/>
    </source>
</evidence>
<feature type="region of interest" description="Disordered" evidence="1">
    <location>
        <begin position="211"/>
        <end position="249"/>
    </location>
</feature>
<reference evidence="3 4" key="1">
    <citation type="submission" date="2016-08" db="EMBL/GenBank/DDBJ databases">
        <title>A Parts List for Fungal Cellulosomes Revealed by Comparative Genomics.</title>
        <authorList>
            <consortium name="DOE Joint Genome Institute"/>
            <person name="Haitjema C.H."/>
            <person name="Gilmore S.P."/>
            <person name="Henske J.K."/>
            <person name="Solomon K.V."/>
            <person name="De Groot R."/>
            <person name="Kuo A."/>
            <person name="Mondo S.J."/>
            <person name="Salamov A.A."/>
            <person name="Labutti K."/>
            <person name="Zhao Z."/>
            <person name="Chiniquy J."/>
            <person name="Barry K."/>
            <person name="Brewer H.M."/>
            <person name="Purvine S.O."/>
            <person name="Wright A.T."/>
            <person name="Boxma B."/>
            <person name="Van Alen T."/>
            <person name="Hackstein J.H."/>
            <person name="Baker S.E."/>
            <person name="Grigoriev I.V."/>
            <person name="O'Malley M.A."/>
        </authorList>
    </citation>
    <scope>NUCLEOTIDE SEQUENCE [LARGE SCALE GENOMIC DNA]</scope>
    <source>
        <strain evidence="3 4">S4</strain>
    </source>
</reference>
<keyword evidence="4" id="KW-1185">Reference proteome</keyword>
<dbReference type="OrthoDB" id="2157374at2759"/>
<feature type="region of interest" description="Disordered" evidence="1">
    <location>
        <begin position="301"/>
        <end position="329"/>
    </location>
</feature>
<comment type="caution">
    <text evidence="3">The sequence shown here is derived from an EMBL/GenBank/DDBJ whole genome shotgun (WGS) entry which is preliminary data.</text>
</comment>
<feature type="compositionally biased region" description="Basic and acidic residues" evidence="1">
    <location>
        <begin position="211"/>
        <end position="241"/>
    </location>
</feature>
<protein>
    <submittedName>
        <fullName evidence="3">Uncharacterized protein</fullName>
    </submittedName>
</protein>
<dbReference type="Proteomes" id="UP000193944">
    <property type="component" value="Unassembled WGS sequence"/>
</dbReference>